<dbReference type="AlphaFoldDB" id="A0A8J8MGK1"/>
<feature type="transmembrane region" description="Helical" evidence="1">
    <location>
        <begin position="29"/>
        <end position="46"/>
    </location>
</feature>
<keyword evidence="1" id="KW-0812">Transmembrane</keyword>
<dbReference type="EMBL" id="CP058649">
    <property type="protein sequence ID" value="QUI21204.1"/>
    <property type="molecule type" value="Genomic_DNA"/>
</dbReference>
<feature type="transmembrane region" description="Helical" evidence="1">
    <location>
        <begin position="6"/>
        <end position="22"/>
    </location>
</feature>
<protein>
    <submittedName>
        <fullName evidence="2">Uncharacterized protein</fullName>
    </submittedName>
</protein>
<reference evidence="2" key="1">
    <citation type="submission" date="2020-07" db="EMBL/GenBank/DDBJ databases">
        <title>Vallitalea pronyensis genome.</title>
        <authorList>
            <person name="Postec A."/>
        </authorList>
    </citation>
    <scope>NUCLEOTIDE SEQUENCE</scope>
    <source>
        <strain evidence="2">FatNI3</strain>
    </source>
</reference>
<evidence type="ECO:0000313" key="3">
    <source>
        <dbReference type="Proteomes" id="UP000683246"/>
    </source>
</evidence>
<keyword evidence="1" id="KW-0472">Membrane</keyword>
<dbReference type="RefSeq" id="WP_212696668.1">
    <property type="nucleotide sequence ID" value="NZ_CP058649.1"/>
</dbReference>
<sequence>MTIIMIIYFIVLIVDIVELMKSHTQGKIWITYIFLLGIGLSIIQLQRLDQTLNPSRVIENIVRVFL</sequence>
<keyword evidence="3" id="KW-1185">Reference proteome</keyword>
<accession>A0A8J8MGK1</accession>
<dbReference type="Proteomes" id="UP000683246">
    <property type="component" value="Chromosome"/>
</dbReference>
<evidence type="ECO:0000256" key="1">
    <source>
        <dbReference type="SAM" id="Phobius"/>
    </source>
</evidence>
<dbReference type="KEGG" id="vpy:HZI73_02410"/>
<name>A0A8J8MGK1_9FIRM</name>
<evidence type="ECO:0000313" key="2">
    <source>
        <dbReference type="EMBL" id="QUI21204.1"/>
    </source>
</evidence>
<gene>
    <name evidence="2" type="ORF">HZI73_02410</name>
</gene>
<organism evidence="2 3">
    <name type="scientific">Vallitalea pronyensis</name>
    <dbReference type="NCBI Taxonomy" id="1348613"/>
    <lineage>
        <taxon>Bacteria</taxon>
        <taxon>Bacillati</taxon>
        <taxon>Bacillota</taxon>
        <taxon>Clostridia</taxon>
        <taxon>Lachnospirales</taxon>
        <taxon>Vallitaleaceae</taxon>
        <taxon>Vallitalea</taxon>
    </lineage>
</organism>
<proteinExistence type="predicted"/>
<keyword evidence="1" id="KW-1133">Transmembrane helix</keyword>